<evidence type="ECO:0000256" key="4">
    <source>
        <dbReference type="ARBA" id="ARBA00037131"/>
    </source>
</evidence>
<dbReference type="Gene3D" id="3.40.50.12370">
    <property type="match status" value="1"/>
</dbReference>
<comment type="similarity">
    <text evidence="2">Belongs to the universal stress protein A family.</text>
</comment>
<feature type="domain" description="UspA" evidence="5">
    <location>
        <begin position="155"/>
        <end position="301"/>
    </location>
</feature>
<evidence type="ECO:0000256" key="2">
    <source>
        <dbReference type="ARBA" id="ARBA00008791"/>
    </source>
</evidence>
<comment type="subcellular location">
    <subcellularLocation>
        <location evidence="1">Cytoplasm</location>
    </subcellularLocation>
</comment>
<evidence type="ECO:0000256" key="3">
    <source>
        <dbReference type="ARBA" id="ARBA00022490"/>
    </source>
</evidence>
<evidence type="ECO:0000259" key="5">
    <source>
        <dbReference type="Pfam" id="PF00582"/>
    </source>
</evidence>
<evidence type="ECO:0000313" key="6">
    <source>
        <dbReference type="EMBL" id="ATE78655.1"/>
    </source>
</evidence>
<comment type="function">
    <text evidence="4">Required for resistance to DNA-damaging agents.</text>
</comment>
<dbReference type="Pfam" id="PF00582">
    <property type="entry name" value="Usp"/>
    <property type="match status" value="2"/>
</dbReference>
<dbReference type="EMBL" id="CP023466">
    <property type="protein sequence ID" value="ATE78655.1"/>
    <property type="molecule type" value="Genomic_DNA"/>
</dbReference>
<protein>
    <submittedName>
        <fullName evidence="6">Universal stress protein</fullName>
    </submittedName>
</protein>
<gene>
    <name evidence="6" type="ORF">CNN82_20365</name>
</gene>
<dbReference type="Proteomes" id="UP000218385">
    <property type="component" value="Chromosome"/>
</dbReference>
<dbReference type="SUPFAM" id="SSF52402">
    <property type="entry name" value="Adenine nucleotide alpha hydrolases-like"/>
    <property type="match status" value="2"/>
</dbReference>
<proteinExistence type="inferred from homology"/>
<feature type="domain" description="UspA" evidence="5">
    <location>
        <begin position="19"/>
        <end position="145"/>
    </location>
</feature>
<reference evidence="6 7" key="1">
    <citation type="submission" date="2017-09" db="EMBL/GenBank/DDBJ databases">
        <title>Complete Genome sequence of Lysobacter capsici KNU-15.</title>
        <authorList>
            <person name="Kim M.-C."/>
            <person name="Yi H."/>
            <person name="Lee D.-W."/>
            <person name="Shin J.-H."/>
        </authorList>
    </citation>
    <scope>NUCLEOTIDE SEQUENCE [LARGE SCALE GENOMIC DNA]</scope>
    <source>
        <strain evidence="6 7">KNU-15</strain>
    </source>
</reference>
<sequence length="306" mass="34347">MSEQSRFMLVVSPLMENSPAFDRAAALAKASGAALHIVAFDYLQGLATASMVNEQALEEMRLGYVERHRQWLEEQARPLRKIGVPVTTEVIWVERPLQEILIHLKEQPMAVLIKALEYESLLSRIMFTPLDIHLLRECPVPLHFVSHVKHALPRKIVAAVDPFHSNTQYKDFNDRILREASKLASTCNAQLDVIYAHDLSSLSADEFDFDSSSALFSPGKAKTLFDAQADAFRELAERNGIAPEQQHMIMGNPTKVLTQYADAYDIDVLVMGRVGHRGVGRLVGSTVEHLLYKMPCSVWVVSPEEL</sequence>
<dbReference type="GO" id="GO:0005737">
    <property type="term" value="C:cytoplasm"/>
    <property type="evidence" value="ECO:0007669"/>
    <property type="project" value="UniProtKB-SubCell"/>
</dbReference>
<evidence type="ECO:0000256" key="1">
    <source>
        <dbReference type="ARBA" id="ARBA00004496"/>
    </source>
</evidence>
<dbReference type="PANTHER" id="PTHR47892:SF1">
    <property type="entry name" value="UNIVERSAL STRESS PROTEIN E"/>
    <property type="match status" value="1"/>
</dbReference>
<organism evidence="6 7">
    <name type="scientific">Pseudomonas frederiksbergensis</name>
    <dbReference type="NCBI Taxonomy" id="104087"/>
    <lineage>
        <taxon>Bacteria</taxon>
        <taxon>Pseudomonadati</taxon>
        <taxon>Pseudomonadota</taxon>
        <taxon>Gammaproteobacteria</taxon>
        <taxon>Pseudomonadales</taxon>
        <taxon>Pseudomonadaceae</taxon>
        <taxon>Pseudomonas</taxon>
    </lineage>
</organism>
<accession>A0AB33EEY9</accession>
<keyword evidence="3" id="KW-0963">Cytoplasm</keyword>
<dbReference type="InterPro" id="IPR006016">
    <property type="entry name" value="UspA"/>
</dbReference>
<dbReference type="PANTHER" id="PTHR47892">
    <property type="entry name" value="UNIVERSAL STRESS PROTEIN E"/>
    <property type="match status" value="1"/>
</dbReference>
<dbReference type="RefSeq" id="WP_018928184.1">
    <property type="nucleotide sequence ID" value="NZ_CP023466.1"/>
</dbReference>
<dbReference type="AlphaFoldDB" id="A0AB33EEY9"/>
<evidence type="ECO:0000313" key="7">
    <source>
        <dbReference type="Proteomes" id="UP000218385"/>
    </source>
</evidence>
<name>A0AB33EEY9_9PSED</name>